<keyword evidence="1" id="KW-0614">Plasmid</keyword>
<dbReference type="EC" id="2.7.1.24" evidence="1"/>
<dbReference type="EMBL" id="AP018250">
    <property type="protein sequence ID" value="BAZ03099.1"/>
    <property type="molecule type" value="Genomic_DNA"/>
</dbReference>
<dbReference type="PANTHER" id="PTHR41930">
    <property type="entry name" value="UPF0200 PROTEIN MJ1399"/>
    <property type="match status" value="1"/>
</dbReference>
<keyword evidence="1" id="KW-0808">Transferase</keyword>
<dbReference type="Gene3D" id="3.40.50.300">
    <property type="entry name" value="P-loop containing nucleotide triphosphate hydrolases"/>
    <property type="match status" value="1"/>
</dbReference>
<dbReference type="SUPFAM" id="SSF52540">
    <property type="entry name" value="P-loop containing nucleoside triphosphate hydrolases"/>
    <property type="match status" value="1"/>
</dbReference>
<evidence type="ECO:0000313" key="2">
    <source>
        <dbReference type="Proteomes" id="UP000218785"/>
    </source>
</evidence>
<dbReference type="PANTHER" id="PTHR41930:SF1">
    <property type="entry name" value="DEPHOSPHO-COA KINASE"/>
    <property type="match status" value="1"/>
</dbReference>
<keyword evidence="1" id="KW-0418">Kinase</keyword>
<organism evidence="1 2">
    <name type="scientific">Tolypothrix tenuis PCC 7101</name>
    <dbReference type="NCBI Taxonomy" id="231146"/>
    <lineage>
        <taxon>Bacteria</taxon>
        <taxon>Bacillati</taxon>
        <taxon>Cyanobacteriota</taxon>
        <taxon>Cyanophyceae</taxon>
        <taxon>Nostocales</taxon>
        <taxon>Tolypothrichaceae</taxon>
        <taxon>Tolypothrix</taxon>
    </lineage>
</organism>
<dbReference type="InterPro" id="IPR027417">
    <property type="entry name" value="P-loop_NTPase"/>
</dbReference>
<dbReference type="GO" id="GO:0004140">
    <property type="term" value="F:dephospho-CoA kinase activity"/>
    <property type="evidence" value="ECO:0007669"/>
    <property type="project" value="UniProtKB-EC"/>
</dbReference>
<dbReference type="KEGG" id="ttq:NIES37_71120"/>
<gene>
    <name evidence="1" type="primary">coaE</name>
    <name evidence="1" type="ORF">NIES37_71120</name>
</gene>
<sequence>MKSFILGFAGRIASGKSTLSIEVASSLGWQRVSFGDYVRTVAQRQGLRESREVLQTVGATLVNQGMEHFCKAVLAQADWEPGQPLVVDGIRHAEILSTLRRLVAPSELLLVFLAVNNSTREARLIERGLTHREQWQQFEAHSTEAQVQTVLRTIADFTVDGTQKIEELVKEIVMWVQQLREESTIFDADFNQR</sequence>
<reference evidence="1 2" key="1">
    <citation type="submission" date="2017-06" db="EMBL/GenBank/DDBJ databases">
        <title>Genome sequencing of cyanobaciteial culture collection at National Institute for Environmental Studies (NIES).</title>
        <authorList>
            <person name="Hirose Y."/>
            <person name="Shimura Y."/>
            <person name="Fujisawa T."/>
            <person name="Nakamura Y."/>
            <person name="Kawachi M."/>
        </authorList>
    </citation>
    <scope>NUCLEOTIDE SEQUENCE [LARGE SCALE GENOMIC DNA]</scope>
    <source>
        <strain evidence="1 2">NIES-37</strain>
        <plasmid evidence="2">Plasmid2 dna</plasmid>
    </source>
</reference>
<name>A0A1Z4NBJ8_9CYAN</name>
<dbReference type="Proteomes" id="UP000218785">
    <property type="component" value="Plasmid plasmid2"/>
</dbReference>
<keyword evidence="2" id="KW-1185">Reference proteome</keyword>
<accession>A0A1Z4NBJ8</accession>
<evidence type="ECO:0000313" key="1">
    <source>
        <dbReference type="EMBL" id="BAZ03099.1"/>
    </source>
</evidence>
<dbReference type="AlphaFoldDB" id="A0A1Z4NBJ8"/>
<protein>
    <submittedName>
        <fullName evidence="1">Dephospho-CoA kinase</fullName>
        <ecNumber evidence="1">2.7.1.24</ecNumber>
    </submittedName>
</protein>
<dbReference type="Pfam" id="PF13238">
    <property type="entry name" value="AAA_18"/>
    <property type="match status" value="1"/>
</dbReference>
<geneLocation type="plasmid" evidence="2">
    <name>Plasmid2 dna</name>
</geneLocation>
<dbReference type="RefSeq" id="WP_096585054.1">
    <property type="nucleotide sequence ID" value="NZ_CAWNJS010000003.1"/>
</dbReference>
<proteinExistence type="predicted"/>